<organism evidence="2 3">
    <name type="scientific">Globodera pallida</name>
    <name type="common">Potato cyst nematode worm</name>
    <name type="synonym">Heterodera pallida</name>
    <dbReference type="NCBI Taxonomy" id="36090"/>
    <lineage>
        <taxon>Eukaryota</taxon>
        <taxon>Metazoa</taxon>
        <taxon>Ecdysozoa</taxon>
        <taxon>Nematoda</taxon>
        <taxon>Chromadorea</taxon>
        <taxon>Rhabditida</taxon>
        <taxon>Tylenchina</taxon>
        <taxon>Tylenchomorpha</taxon>
        <taxon>Tylenchoidea</taxon>
        <taxon>Heteroderidae</taxon>
        <taxon>Heteroderinae</taxon>
        <taxon>Globodera</taxon>
    </lineage>
</organism>
<evidence type="ECO:0000259" key="1">
    <source>
        <dbReference type="PROSITE" id="PS50053"/>
    </source>
</evidence>
<dbReference type="SUPFAM" id="SSF54236">
    <property type="entry name" value="Ubiquitin-like"/>
    <property type="match status" value="2"/>
</dbReference>
<sequence length="134" mass="15824">MKKIQDKEGILITEQTLMFEDKRLRDDLTLDYYNIKPDSFLELRVQHPPSQSTIEITLKVLIDNMGDKMHKFDVQPWTTVRNLMDKIHHKVGVPVNEQLLLFKGTRLEKDKKLSEYDINNGSPIYLLKHYEKSP</sequence>
<reference evidence="2" key="2">
    <citation type="submission" date="2014-05" db="EMBL/GenBank/DDBJ databases">
        <title>The genome and life-stage specific transcriptomes of Globodera pallida elucidate key aspects of plant parasitism by a cyst nematode.</title>
        <authorList>
            <person name="Cotton J.A."/>
            <person name="Lilley C.J."/>
            <person name="Jones L.M."/>
            <person name="Kikuchi T."/>
            <person name="Reid A.J."/>
            <person name="Thorpe P."/>
            <person name="Tsai I.J."/>
            <person name="Beasley H."/>
            <person name="Blok V."/>
            <person name="Cock P.J.A."/>
            <person name="Van den Akker S.E."/>
            <person name="Holroyd N."/>
            <person name="Hunt M."/>
            <person name="Mantelin S."/>
            <person name="Naghra H."/>
            <person name="Pain A."/>
            <person name="Palomares-Rius J.E."/>
            <person name="Zarowiecki M."/>
            <person name="Berriman M."/>
            <person name="Jones J.T."/>
            <person name="Urwin P.E."/>
        </authorList>
    </citation>
    <scope>NUCLEOTIDE SEQUENCE [LARGE SCALE GENOMIC DNA]</scope>
    <source>
        <strain evidence="2">Lindley</strain>
    </source>
</reference>
<dbReference type="CDD" id="cd17039">
    <property type="entry name" value="Ubl_ubiquitin_like"/>
    <property type="match status" value="1"/>
</dbReference>
<reference evidence="2" key="1">
    <citation type="submission" date="2013-12" db="EMBL/GenBank/DDBJ databases">
        <authorList>
            <person name="Aslett M."/>
        </authorList>
    </citation>
    <scope>NUCLEOTIDE SEQUENCE [LARGE SCALE GENOMIC DNA]</scope>
    <source>
        <strain evidence="2">Lindley</strain>
    </source>
</reference>
<dbReference type="InterPro" id="IPR019956">
    <property type="entry name" value="Ubiquitin_dom"/>
</dbReference>
<dbReference type="PRINTS" id="PR00348">
    <property type="entry name" value="UBIQUITIN"/>
</dbReference>
<dbReference type="AlphaFoldDB" id="A0A183BX30"/>
<accession>A0A183BX30</accession>
<dbReference type="InterPro" id="IPR029071">
    <property type="entry name" value="Ubiquitin-like_domsf"/>
</dbReference>
<reference evidence="3" key="3">
    <citation type="submission" date="2016-06" db="UniProtKB">
        <authorList>
            <consortium name="WormBaseParasite"/>
        </authorList>
    </citation>
    <scope>IDENTIFICATION</scope>
</reference>
<evidence type="ECO:0000313" key="3">
    <source>
        <dbReference type="WBParaSite" id="GPLIN_000516900"/>
    </source>
</evidence>
<dbReference type="Gene3D" id="3.10.20.90">
    <property type="entry name" value="Phosphatidylinositol 3-kinase Catalytic Subunit, Chain A, domain 1"/>
    <property type="match status" value="2"/>
</dbReference>
<dbReference type="PANTHER" id="PTHR10666">
    <property type="entry name" value="UBIQUITIN"/>
    <property type="match status" value="1"/>
</dbReference>
<evidence type="ECO:0000313" key="2">
    <source>
        <dbReference type="Proteomes" id="UP000050741"/>
    </source>
</evidence>
<dbReference type="InterPro" id="IPR050158">
    <property type="entry name" value="Ubiquitin_ubiquitin-like"/>
</dbReference>
<proteinExistence type="predicted"/>
<feature type="domain" description="Ubiquitin-like" evidence="1">
    <location>
        <begin position="54"/>
        <end position="133"/>
    </location>
</feature>
<dbReference type="PROSITE" id="PS50053">
    <property type="entry name" value="UBIQUITIN_2"/>
    <property type="match status" value="2"/>
</dbReference>
<dbReference type="InterPro" id="IPR000626">
    <property type="entry name" value="Ubiquitin-like_dom"/>
</dbReference>
<dbReference type="SMART" id="SM00213">
    <property type="entry name" value="UBQ"/>
    <property type="match status" value="1"/>
</dbReference>
<protein>
    <submittedName>
        <fullName evidence="3">Ubiquitin-like domain-containing protein</fullName>
    </submittedName>
</protein>
<dbReference type="WBParaSite" id="GPLIN_000516900">
    <property type="protein sequence ID" value="GPLIN_000516900"/>
    <property type="gene ID" value="GPLIN_000516900"/>
</dbReference>
<dbReference type="Pfam" id="PF00240">
    <property type="entry name" value="ubiquitin"/>
    <property type="match status" value="2"/>
</dbReference>
<dbReference type="Proteomes" id="UP000050741">
    <property type="component" value="Unassembled WGS sequence"/>
</dbReference>
<feature type="domain" description="Ubiquitin-like" evidence="1">
    <location>
        <begin position="1"/>
        <end position="50"/>
    </location>
</feature>
<keyword evidence="2" id="KW-1185">Reference proteome</keyword>
<name>A0A183BX30_GLOPA</name>